<evidence type="ECO:0000256" key="1">
    <source>
        <dbReference type="SAM" id="MobiDB-lite"/>
    </source>
</evidence>
<dbReference type="PANTHER" id="PTHR35562">
    <property type="entry name" value="DNA ENDONUCLEASE SMRA-RELATED"/>
    <property type="match status" value="1"/>
</dbReference>
<protein>
    <submittedName>
        <fullName evidence="3">DNA-nicking endonuclease, Smr domain</fullName>
    </submittedName>
</protein>
<keyword evidence="3" id="KW-0255">Endonuclease</keyword>
<dbReference type="Pfam" id="PF01713">
    <property type="entry name" value="Smr"/>
    <property type="match status" value="1"/>
</dbReference>
<name>A0A1Y6BFT5_9PROT</name>
<dbReference type="EMBL" id="FWZX01000004">
    <property type="protein sequence ID" value="SMF08877.1"/>
    <property type="molecule type" value="Genomic_DNA"/>
</dbReference>
<organism evidence="3 4">
    <name type="scientific">Tistlia consotensis USBA 355</name>
    <dbReference type="NCBI Taxonomy" id="560819"/>
    <lineage>
        <taxon>Bacteria</taxon>
        <taxon>Pseudomonadati</taxon>
        <taxon>Pseudomonadota</taxon>
        <taxon>Alphaproteobacteria</taxon>
        <taxon>Rhodospirillales</taxon>
        <taxon>Rhodovibrionaceae</taxon>
        <taxon>Tistlia</taxon>
    </lineage>
</organism>
<dbReference type="InterPro" id="IPR036063">
    <property type="entry name" value="Smr_dom_sf"/>
</dbReference>
<dbReference type="AlphaFoldDB" id="A0A1Y6BFT5"/>
<dbReference type="InterPro" id="IPR002625">
    <property type="entry name" value="Smr_dom"/>
</dbReference>
<dbReference type="Gene3D" id="3.30.1370.110">
    <property type="match status" value="1"/>
</dbReference>
<feature type="compositionally biased region" description="Pro residues" evidence="1">
    <location>
        <begin position="42"/>
        <end position="56"/>
    </location>
</feature>
<dbReference type="STRING" id="560819.SAMN05428998_104175"/>
<keyword evidence="3" id="KW-0378">Hydrolase</keyword>
<feature type="region of interest" description="Disordered" evidence="1">
    <location>
        <begin position="1"/>
        <end position="20"/>
    </location>
</feature>
<evidence type="ECO:0000313" key="4">
    <source>
        <dbReference type="Proteomes" id="UP000192917"/>
    </source>
</evidence>
<reference evidence="3 4" key="1">
    <citation type="submission" date="2017-04" db="EMBL/GenBank/DDBJ databases">
        <authorList>
            <person name="Afonso C.L."/>
            <person name="Miller P.J."/>
            <person name="Scott M.A."/>
            <person name="Spackman E."/>
            <person name="Goraichik I."/>
            <person name="Dimitrov K.M."/>
            <person name="Suarez D.L."/>
            <person name="Swayne D.E."/>
        </authorList>
    </citation>
    <scope>NUCLEOTIDE SEQUENCE [LARGE SCALE GENOMIC DNA]</scope>
    <source>
        <strain evidence="3 4">USBA 355</strain>
    </source>
</reference>
<keyword evidence="3" id="KW-0540">Nuclease</keyword>
<evidence type="ECO:0000313" key="3">
    <source>
        <dbReference type="EMBL" id="SMF08877.1"/>
    </source>
</evidence>
<dbReference type="SUPFAM" id="SSF160443">
    <property type="entry name" value="SMR domain-like"/>
    <property type="match status" value="1"/>
</dbReference>
<feature type="region of interest" description="Disordered" evidence="1">
    <location>
        <begin position="27"/>
        <end position="89"/>
    </location>
</feature>
<evidence type="ECO:0000259" key="2">
    <source>
        <dbReference type="PROSITE" id="PS50828"/>
    </source>
</evidence>
<feature type="domain" description="Smr" evidence="2">
    <location>
        <begin position="107"/>
        <end position="190"/>
    </location>
</feature>
<sequence>MAEDRHRPSRPRLPPDMDLWQRVAREVTPLRRNRIGGVAVPEPEPAPPPPEPAPPKARPERLLQPRALPRPVATEPRPSLSHGSLADLDRRTAQRLQRGRLPIEATLDLHGLNQAAAHEALNGFIARSEALGRRCVLIVTGKGLGREESGVLRRQVPHWLNQAPLRQRVLAFDYARPEHGGQGALYLLLKRRREKP</sequence>
<gene>
    <name evidence="3" type="ORF">SAMN05428998_104175</name>
</gene>
<dbReference type="Proteomes" id="UP000192917">
    <property type="component" value="Unassembled WGS sequence"/>
</dbReference>
<accession>A0A1Y6BFT5</accession>
<dbReference type="SMART" id="SM00463">
    <property type="entry name" value="SMR"/>
    <property type="match status" value="1"/>
</dbReference>
<dbReference type="PANTHER" id="PTHR35562:SF2">
    <property type="entry name" value="DNA ENDONUCLEASE SMRA-RELATED"/>
    <property type="match status" value="1"/>
</dbReference>
<dbReference type="GO" id="GO:0004519">
    <property type="term" value="F:endonuclease activity"/>
    <property type="evidence" value="ECO:0007669"/>
    <property type="project" value="UniProtKB-KW"/>
</dbReference>
<proteinExistence type="predicted"/>
<dbReference type="RefSeq" id="WP_235017062.1">
    <property type="nucleotide sequence ID" value="NZ_FWZX01000004.1"/>
</dbReference>
<keyword evidence="4" id="KW-1185">Reference proteome</keyword>
<dbReference type="PROSITE" id="PS50828">
    <property type="entry name" value="SMR"/>
    <property type="match status" value="1"/>
</dbReference>